<accession>A0ABS1FY48</accession>
<organism evidence="1 2">
    <name type="scientific">Chryseobacterium paridis</name>
    <dbReference type="NCBI Taxonomy" id="2800328"/>
    <lineage>
        <taxon>Bacteria</taxon>
        <taxon>Pseudomonadati</taxon>
        <taxon>Bacteroidota</taxon>
        <taxon>Flavobacteriia</taxon>
        <taxon>Flavobacteriales</taxon>
        <taxon>Weeksellaceae</taxon>
        <taxon>Chryseobacterium group</taxon>
        <taxon>Chryseobacterium</taxon>
    </lineage>
</organism>
<name>A0ABS1FY48_9FLAO</name>
<proteinExistence type="predicted"/>
<comment type="caution">
    <text evidence="1">The sequence shown here is derived from an EMBL/GenBank/DDBJ whole genome shotgun (WGS) entry which is preliminary data.</text>
</comment>
<sequence length="935" mass="106394">MIKNFRISIKCISLFFLFFSVSLFSQFFEYQKDSFLRNYETDYSKGKLDINIPLLTAPTAKSNLKINIGLSYYTDNVAHQNFYTDGGMGWVFINGGGAIYRYMDFGLADNAQIYQYDILGKTGRFYIKNDSTLGDIRAVQSYPSKNKIEIIKQSNASFTAFKVTDENGFKYIFDKKNISYQYEYPQIYTPGHGVIPTPKKELYTSAFLLSKILDEKDNVLVTYEFSTETKTIATGKATVENTVNKILINNIGIVDFTYNGKGIFKILMKNKSNQIINQYTFWSDKTLNKIVQQDKNGNDIARYKFTYHYPEQELYNGVESRDMYGFVNSFSPCYLDYSNFYQVKSINPYQFKTGFLKSITYPTGGRVEYDYDPNVIPITPYAYNDSADKYSPDLADFAVDKLADVDFDKVNTNVYPFTISNPGNYSRLIMKIDHDFHDQTNVFRPNYQFYYKLEKPGTPTDTLYLMNYKAGIDLNCNYTKEFRLKNSNSLVFRIIGGPVFGKMRVFGVRNLSKDYRYAKGGRIKEVRTFEKDSVAPSSVIKFEYNLFNNPTKSSGYSYMDIPGYSSPAPYIDGTDYDVRTGQEMIMYKNVKITDSIKNTSIKYTFMMPEKIDSLFGDNTGAPLSFDLNHTIKKMGLVEKLEKYDSNNNLIEKIENRNNIEYVVQNGVKDEWNNPLKLLFVRSVNGNNQTRVENSSGIIQSSNQKFFESDNNLLTKEISTDFTGSVTETNIYYPKDLSNQKLLNANLLGTPLKSEVTQNGKLIGKSETKFDDPATIYPTSQLIYNNQTQVAKSMGSIESYDELGNIREIKSKNGVSTVTIWGYNKTLPIAVIVGATYTQVANLATVKAAVDASDSDNSNSATEPALIQALDNLRKDAALKNFQITTSTYDPLIGITSSTSPSGFREINIYDNANRLLKVTDAQGKTIKEFKYNYKP</sequence>
<dbReference type="EMBL" id="JAENHK010000010">
    <property type="protein sequence ID" value="MBK1897381.1"/>
    <property type="molecule type" value="Genomic_DNA"/>
</dbReference>
<dbReference type="Proteomes" id="UP000628669">
    <property type="component" value="Unassembled WGS sequence"/>
</dbReference>
<gene>
    <name evidence="1" type="ORF">JHL15_16570</name>
</gene>
<evidence type="ECO:0000313" key="1">
    <source>
        <dbReference type="EMBL" id="MBK1897381.1"/>
    </source>
</evidence>
<dbReference type="RefSeq" id="WP_200247534.1">
    <property type="nucleotide sequence ID" value="NZ_JAENHK010000010.1"/>
</dbReference>
<reference evidence="2" key="1">
    <citation type="submission" date="2021-01" db="EMBL/GenBank/DDBJ databases">
        <title>Genome public.</title>
        <authorList>
            <person name="Liu C."/>
            <person name="Sun Q."/>
        </authorList>
    </citation>
    <scope>NUCLEOTIDE SEQUENCE [LARGE SCALE GENOMIC DNA]</scope>
    <source>
        <strain evidence="2">YIM B02567</strain>
    </source>
</reference>
<evidence type="ECO:0008006" key="3">
    <source>
        <dbReference type="Google" id="ProtNLM"/>
    </source>
</evidence>
<keyword evidence="2" id="KW-1185">Reference proteome</keyword>
<evidence type="ECO:0000313" key="2">
    <source>
        <dbReference type="Proteomes" id="UP000628669"/>
    </source>
</evidence>
<protein>
    <recommendedName>
        <fullName evidence="3">YD repeat-containing protein</fullName>
    </recommendedName>
</protein>